<dbReference type="SUPFAM" id="SSF57756">
    <property type="entry name" value="Retrovirus zinc finger-like domains"/>
    <property type="match status" value="1"/>
</dbReference>
<reference evidence="4 5" key="1">
    <citation type="submission" date="2019-01" db="EMBL/GenBank/DDBJ databases">
        <title>Sequencing of cultivated peanut Arachis hypogaea provides insights into genome evolution and oil improvement.</title>
        <authorList>
            <person name="Chen X."/>
        </authorList>
    </citation>
    <scope>NUCLEOTIDE SEQUENCE [LARGE SCALE GENOMIC DNA]</scope>
    <source>
        <strain evidence="5">cv. Fuhuasheng</strain>
        <tissue evidence="4">Leaves</tissue>
    </source>
</reference>
<keyword evidence="1" id="KW-0862">Zinc</keyword>
<dbReference type="GO" id="GO:0008270">
    <property type="term" value="F:zinc ion binding"/>
    <property type="evidence" value="ECO:0007669"/>
    <property type="project" value="UniProtKB-KW"/>
</dbReference>
<dbReference type="InterPro" id="IPR036875">
    <property type="entry name" value="Znf_CCHC_sf"/>
</dbReference>
<name>A0A444Z1H4_ARAHY</name>
<organism evidence="4 5">
    <name type="scientific">Arachis hypogaea</name>
    <name type="common">Peanut</name>
    <dbReference type="NCBI Taxonomy" id="3818"/>
    <lineage>
        <taxon>Eukaryota</taxon>
        <taxon>Viridiplantae</taxon>
        <taxon>Streptophyta</taxon>
        <taxon>Embryophyta</taxon>
        <taxon>Tracheophyta</taxon>
        <taxon>Spermatophyta</taxon>
        <taxon>Magnoliopsida</taxon>
        <taxon>eudicotyledons</taxon>
        <taxon>Gunneridae</taxon>
        <taxon>Pentapetalae</taxon>
        <taxon>rosids</taxon>
        <taxon>fabids</taxon>
        <taxon>Fabales</taxon>
        <taxon>Fabaceae</taxon>
        <taxon>Papilionoideae</taxon>
        <taxon>50 kb inversion clade</taxon>
        <taxon>dalbergioids sensu lato</taxon>
        <taxon>Dalbergieae</taxon>
        <taxon>Pterocarpus clade</taxon>
        <taxon>Arachis</taxon>
    </lineage>
</organism>
<protein>
    <recommendedName>
        <fullName evidence="3">CCHC-type domain-containing protein</fullName>
    </recommendedName>
</protein>
<feature type="compositionally biased region" description="Basic and acidic residues" evidence="2">
    <location>
        <begin position="107"/>
        <end position="126"/>
    </location>
</feature>
<dbReference type="Proteomes" id="UP000289738">
    <property type="component" value="Chromosome B05"/>
</dbReference>
<dbReference type="InterPro" id="IPR001878">
    <property type="entry name" value="Znf_CCHC"/>
</dbReference>
<proteinExistence type="predicted"/>
<keyword evidence="1" id="KW-0479">Metal-binding</keyword>
<dbReference type="GO" id="GO:0003676">
    <property type="term" value="F:nucleic acid binding"/>
    <property type="evidence" value="ECO:0007669"/>
    <property type="project" value="InterPro"/>
</dbReference>
<dbReference type="EMBL" id="SDMP01000015">
    <property type="protein sequence ID" value="RYR08043.1"/>
    <property type="molecule type" value="Genomic_DNA"/>
</dbReference>
<feature type="domain" description="CCHC-type" evidence="3">
    <location>
        <begin position="52"/>
        <end position="69"/>
    </location>
</feature>
<evidence type="ECO:0000259" key="3">
    <source>
        <dbReference type="PROSITE" id="PS50158"/>
    </source>
</evidence>
<keyword evidence="5" id="KW-1185">Reference proteome</keyword>
<feature type="region of interest" description="Disordered" evidence="2">
    <location>
        <begin position="103"/>
        <end position="126"/>
    </location>
</feature>
<gene>
    <name evidence="4" type="ORF">Ahy_B05g075591</name>
</gene>
<evidence type="ECO:0000256" key="2">
    <source>
        <dbReference type="SAM" id="MobiDB-lite"/>
    </source>
</evidence>
<evidence type="ECO:0000313" key="4">
    <source>
        <dbReference type="EMBL" id="RYR08043.1"/>
    </source>
</evidence>
<dbReference type="PROSITE" id="PS50158">
    <property type="entry name" value="ZF_CCHC"/>
    <property type="match status" value="1"/>
</dbReference>
<dbReference type="AlphaFoldDB" id="A0A444Z1H4"/>
<accession>A0A444Z1H4</accession>
<keyword evidence="1" id="KW-0863">Zinc-finger</keyword>
<evidence type="ECO:0000313" key="5">
    <source>
        <dbReference type="Proteomes" id="UP000289738"/>
    </source>
</evidence>
<comment type="caution">
    <text evidence="4">The sequence shown here is derived from an EMBL/GenBank/DDBJ whole genome shotgun (WGS) entry which is preliminary data.</text>
</comment>
<evidence type="ECO:0000256" key="1">
    <source>
        <dbReference type="PROSITE-ProRule" id="PRU00047"/>
    </source>
</evidence>
<sequence length="220" mass="24618">MSGIRHICYDLEARSGNDTMDRSPNAACVVRDPTVVRTKGAPSTRGHKGRKRKCTRCRKTGHTKRRCTEPQKISTLIRYKHCPKKETKVSKLKAVSPHFNLHANQGKRLEEGDDSRSEQDGGANDRWDHVIGTVQSQTRNMGGVGNTVDWNIEVIDLWLGIGNIAVVTRSLLKVLSTWCSLYRWKNVLYVTNFLSVLNFLGLYSVNPADAQNRAAASKLA</sequence>